<feature type="chain" id="PRO_5032441075" evidence="1">
    <location>
        <begin position="30"/>
        <end position="80"/>
    </location>
</feature>
<evidence type="ECO:0000256" key="1">
    <source>
        <dbReference type="SAM" id="SignalP"/>
    </source>
</evidence>
<dbReference type="RefSeq" id="WP_184512750.1">
    <property type="nucleotide sequence ID" value="NZ_JACIJD010000001.1"/>
</dbReference>
<dbReference type="EMBL" id="JACIJD010000001">
    <property type="protein sequence ID" value="MBB5692106.1"/>
    <property type="molecule type" value="Genomic_DNA"/>
</dbReference>
<dbReference type="Proteomes" id="UP000580654">
    <property type="component" value="Unassembled WGS sequence"/>
</dbReference>
<keyword evidence="3" id="KW-1185">Reference proteome</keyword>
<feature type="signal peptide" evidence="1">
    <location>
        <begin position="1"/>
        <end position="29"/>
    </location>
</feature>
<comment type="caution">
    <text evidence="2">The sequence shown here is derived from an EMBL/GenBank/DDBJ whole genome shotgun (WGS) entry which is preliminary data.</text>
</comment>
<protein>
    <submittedName>
        <fullName evidence="2">Uncharacterized protein</fullName>
    </submittedName>
</protein>
<organism evidence="2 3">
    <name type="scientific">Muricoccus pecuniae</name>
    <dbReference type="NCBI Taxonomy" id="693023"/>
    <lineage>
        <taxon>Bacteria</taxon>
        <taxon>Pseudomonadati</taxon>
        <taxon>Pseudomonadota</taxon>
        <taxon>Alphaproteobacteria</taxon>
        <taxon>Acetobacterales</taxon>
        <taxon>Roseomonadaceae</taxon>
        <taxon>Muricoccus</taxon>
    </lineage>
</organism>
<keyword evidence="1" id="KW-0732">Signal</keyword>
<gene>
    <name evidence="2" type="ORF">FHS87_000117</name>
</gene>
<evidence type="ECO:0000313" key="2">
    <source>
        <dbReference type="EMBL" id="MBB5692106.1"/>
    </source>
</evidence>
<name>A0A840XW37_9PROT</name>
<dbReference type="AlphaFoldDB" id="A0A840XW37"/>
<sequence length="80" mass="7980">MFTSNLSRALRTLGLATVLVAGAAAPSFADGLYVAGPTASPAWTAANSRTPLAGNQATRTDPAQNFLLHAGATGNGGQHS</sequence>
<reference evidence="2 3" key="1">
    <citation type="submission" date="2020-08" db="EMBL/GenBank/DDBJ databases">
        <title>Genomic Encyclopedia of Type Strains, Phase IV (KMG-IV): sequencing the most valuable type-strain genomes for metagenomic binning, comparative biology and taxonomic classification.</title>
        <authorList>
            <person name="Goeker M."/>
        </authorList>
    </citation>
    <scope>NUCLEOTIDE SEQUENCE [LARGE SCALE GENOMIC DNA]</scope>
    <source>
        <strain evidence="2 3">DSM 25622</strain>
    </source>
</reference>
<evidence type="ECO:0000313" key="3">
    <source>
        <dbReference type="Proteomes" id="UP000580654"/>
    </source>
</evidence>
<accession>A0A840XW37</accession>
<proteinExistence type="predicted"/>